<protein>
    <submittedName>
        <fullName evidence="2">Uncharacterized protein</fullName>
    </submittedName>
</protein>
<name>A0A3L8RCD9_CHLGU</name>
<proteinExistence type="predicted"/>
<feature type="compositionally biased region" description="Gly residues" evidence="1">
    <location>
        <begin position="385"/>
        <end position="399"/>
    </location>
</feature>
<keyword evidence="3" id="KW-1185">Reference proteome</keyword>
<feature type="region of interest" description="Disordered" evidence="1">
    <location>
        <begin position="379"/>
        <end position="399"/>
    </location>
</feature>
<dbReference type="Proteomes" id="UP000276834">
    <property type="component" value="Unassembled WGS sequence"/>
</dbReference>
<reference evidence="2 3" key="1">
    <citation type="journal article" date="2018" name="Proc. R. Soc. B">
        <title>A non-coding region near Follistatin controls head colour polymorphism in the Gouldian finch.</title>
        <authorList>
            <person name="Toomey M.B."/>
            <person name="Marques C.I."/>
            <person name="Andrade P."/>
            <person name="Araujo P.M."/>
            <person name="Sabatino S."/>
            <person name="Gazda M.A."/>
            <person name="Afonso S."/>
            <person name="Lopes R.J."/>
            <person name="Corbo J.C."/>
            <person name="Carneiro M."/>
        </authorList>
    </citation>
    <scope>NUCLEOTIDE SEQUENCE [LARGE SCALE GENOMIC DNA]</scope>
    <source>
        <strain evidence="2">Red01</strain>
        <tissue evidence="2">Muscle</tissue>
    </source>
</reference>
<evidence type="ECO:0000313" key="3">
    <source>
        <dbReference type="Proteomes" id="UP000276834"/>
    </source>
</evidence>
<feature type="region of interest" description="Disordered" evidence="1">
    <location>
        <begin position="280"/>
        <end position="299"/>
    </location>
</feature>
<feature type="region of interest" description="Disordered" evidence="1">
    <location>
        <begin position="530"/>
        <end position="566"/>
    </location>
</feature>
<dbReference type="AlphaFoldDB" id="A0A3L8RCD9"/>
<evidence type="ECO:0000313" key="2">
    <source>
        <dbReference type="EMBL" id="RLV76643.1"/>
    </source>
</evidence>
<gene>
    <name evidence="2" type="ORF">DV515_00016770</name>
</gene>
<sequence>MFCPPRVDFWGSRCHHHFKGPHSGGGWESQEGLGVPRGFEGTWVMPMMVMGTLVLGGFVDPGIFGVPVDFWGFRGGFVYLQGFWGPDGFLGDYQGGFKGTQGCFGIPAGDRDGDPMPGVNFLRGVWRVLGGSVGILMSWEGLREPVWGFEVLGSFWRSRGWEVGGSWKCFGVPGRVWGSQKGLGIPGRVWGSRESLGVPGGFGGTWVMPVTELGPRAGVSLFREILGGPGVTPNPRGPQMLRDPPNSPHRWICCRQGAPALGPHPHHPRGAVEEIWGCTDRSGGPPKGTPRNPRWGLGETRRSLGRLNCVTIVRKGDSKGPTVPIPSKRWENPGWLGIGVLGGAGKGRNRGPGGVRVKEKGALGAGRGRRVGKGVRGLLVPDKGVQGGTHTGNGGVGGWQRSGMGVQGPLTAQAEPGSSWPCRAEAFPRGWAQTTDEAALLNTGAHRGTSSSCLWPPEAPRPKFGADEAGRDWQAPCWLCCPTCAHLGAPSASRDLRWQPWAPGGCARNGAGDSLSMGSFHMEKAAVPRQLRGQRKEGLDHGICASPTPWGSRGHSRRDKTRQARSRSSCSIALLEKALGWFKVLKGVEGREEATPNTAPVSQPPLSVSQKELDGFPAGHPAVSSPSLNHVPEVPRPEQQALSQRWALMNLPAKVTSLGSSWDPGQALEGAQEEDETRSSPVAGGTCRNSQSPGVALQPLAVTASPSCCVGLGDGKA</sequence>
<feature type="compositionally biased region" description="Basic residues" evidence="1">
    <location>
        <begin position="554"/>
        <end position="565"/>
    </location>
</feature>
<feature type="region of interest" description="Disordered" evidence="1">
    <location>
        <begin position="659"/>
        <end position="693"/>
    </location>
</feature>
<evidence type="ECO:0000256" key="1">
    <source>
        <dbReference type="SAM" id="MobiDB-lite"/>
    </source>
</evidence>
<accession>A0A3L8RCD9</accession>
<dbReference type="EMBL" id="QUSF01000464">
    <property type="protein sequence ID" value="RLV76643.1"/>
    <property type="molecule type" value="Genomic_DNA"/>
</dbReference>
<organism evidence="2 3">
    <name type="scientific">Chloebia gouldiae</name>
    <name type="common">Gouldian finch</name>
    <name type="synonym">Erythrura gouldiae</name>
    <dbReference type="NCBI Taxonomy" id="44316"/>
    <lineage>
        <taxon>Eukaryota</taxon>
        <taxon>Metazoa</taxon>
        <taxon>Chordata</taxon>
        <taxon>Craniata</taxon>
        <taxon>Vertebrata</taxon>
        <taxon>Euteleostomi</taxon>
        <taxon>Archelosauria</taxon>
        <taxon>Archosauria</taxon>
        <taxon>Dinosauria</taxon>
        <taxon>Saurischia</taxon>
        <taxon>Theropoda</taxon>
        <taxon>Coelurosauria</taxon>
        <taxon>Aves</taxon>
        <taxon>Neognathae</taxon>
        <taxon>Neoaves</taxon>
        <taxon>Telluraves</taxon>
        <taxon>Australaves</taxon>
        <taxon>Passeriformes</taxon>
        <taxon>Passeroidea</taxon>
        <taxon>Passeridae</taxon>
        <taxon>Chloebia</taxon>
    </lineage>
</organism>
<comment type="caution">
    <text evidence="2">The sequence shown here is derived from an EMBL/GenBank/DDBJ whole genome shotgun (WGS) entry which is preliminary data.</text>
</comment>